<comment type="subcellular location">
    <subcellularLocation>
        <location evidence="3">Cytoplasm</location>
    </subcellularLocation>
</comment>
<evidence type="ECO:0000256" key="3">
    <source>
        <dbReference type="HAMAP-Rule" id="MF_01151"/>
    </source>
</evidence>
<keyword evidence="8" id="KW-1185">Reference proteome</keyword>
<sequence length="179" mass="19102">MSETAGHGEHHGPWMVPDEGRDDTAAAVAEIAELEDRWLRAAADLDNLRKRVARDTERARAEERARVAAEWLPVLDNLELALKHAGERGGTGGDLAAGAVIDAVRAVRDQAVGVLDRLGYARHDEAGVPFDPARHQAVATVSRPGHRPGTVVEVVRPGYGDGPDQLRPAVVVVAAEAPE</sequence>
<dbReference type="SUPFAM" id="SSF58014">
    <property type="entry name" value="Coiled-coil domain of nucleotide exchange factor GrpE"/>
    <property type="match status" value="1"/>
</dbReference>
<dbReference type="HAMAP" id="MF_01151">
    <property type="entry name" value="GrpE"/>
    <property type="match status" value="1"/>
</dbReference>
<keyword evidence="3" id="KW-0346">Stress response</keyword>
<feature type="region of interest" description="Disordered" evidence="6">
    <location>
        <begin position="1"/>
        <end position="22"/>
    </location>
</feature>
<proteinExistence type="inferred from homology"/>
<evidence type="ECO:0000313" key="7">
    <source>
        <dbReference type="EMBL" id="MBB5131919.1"/>
    </source>
</evidence>
<evidence type="ECO:0000313" key="8">
    <source>
        <dbReference type="Proteomes" id="UP000578449"/>
    </source>
</evidence>
<dbReference type="PANTHER" id="PTHR21237">
    <property type="entry name" value="GRPE PROTEIN"/>
    <property type="match status" value="1"/>
</dbReference>
<gene>
    <name evidence="3" type="primary">grpE</name>
    <name evidence="7" type="ORF">HNP84_001632</name>
</gene>
<evidence type="ECO:0000256" key="4">
    <source>
        <dbReference type="RuleBase" id="RU004478"/>
    </source>
</evidence>
<dbReference type="InterPro" id="IPR013805">
    <property type="entry name" value="GrpE_CC"/>
</dbReference>
<dbReference type="GO" id="GO:0042803">
    <property type="term" value="F:protein homodimerization activity"/>
    <property type="evidence" value="ECO:0007669"/>
    <property type="project" value="InterPro"/>
</dbReference>
<dbReference type="Gene3D" id="3.90.20.20">
    <property type="match status" value="1"/>
</dbReference>
<comment type="function">
    <text evidence="3">Participates actively in the response to hyperosmotic and heat shock by preventing the aggregation of stress-denatured proteins, in association with DnaK and GrpE. It is the nucleotide exchange factor for DnaK and may function as a thermosensor. Unfolded proteins bind initially to DnaJ; upon interaction with the DnaJ-bound protein, DnaK hydrolyzes its bound ATP, resulting in the formation of a stable complex. GrpE releases ADP from DnaK; ATP binding to DnaK triggers the release of the substrate protein, thus completing the reaction cycle. Several rounds of ATP-dependent interactions between DnaJ, DnaK and GrpE are required for fully efficient folding.</text>
</comment>
<dbReference type="PRINTS" id="PR00773">
    <property type="entry name" value="GRPEPROTEIN"/>
</dbReference>
<keyword evidence="5" id="KW-0175">Coiled coil</keyword>
<dbReference type="PANTHER" id="PTHR21237:SF23">
    <property type="entry name" value="GRPE PROTEIN HOMOLOG, MITOCHONDRIAL"/>
    <property type="match status" value="1"/>
</dbReference>
<dbReference type="InterPro" id="IPR000740">
    <property type="entry name" value="GrpE"/>
</dbReference>
<evidence type="ECO:0000256" key="1">
    <source>
        <dbReference type="ARBA" id="ARBA00009054"/>
    </source>
</evidence>
<keyword evidence="3" id="KW-0963">Cytoplasm</keyword>
<evidence type="ECO:0000256" key="5">
    <source>
        <dbReference type="SAM" id="Coils"/>
    </source>
</evidence>
<dbReference type="GO" id="GO:0051087">
    <property type="term" value="F:protein-folding chaperone binding"/>
    <property type="evidence" value="ECO:0007669"/>
    <property type="project" value="InterPro"/>
</dbReference>
<dbReference type="GO" id="GO:0006457">
    <property type="term" value="P:protein folding"/>
    <property type="evidence" value="ECO:0007669"/>
    <property type="project" value="InterPro"/>
</dbReference>
<reference evidence="7 8" key="1">
    <citation type="submission" date="2020-08" db="EMBL/GenBank/DDBJ databases">
        <title>Genomic Encyclopedia of Type Strains, Phase IV (KMG-IV): sequencing the most valuable type-strain genomes for metagenomic binning, comparative biology and taxonomic classification.</title>
        <authorList>
            <person name="Goeker M."/>
        </authorList>
    </citation>
    <scope>NUCLEOTIDE SEQUENCE [LARGE SCALE GENOMIC DNA]</scope>
    <source>
        <strain evidence="7 8">DSM 45615</strain>
    </source>
</reference>
<dbReference type="RefSeq" id="WP_185048730.1">
    <property type="nucleotide sequence ID" value="NZ_BAABIX010000028.1"/>
</dbReference>
<dbReference type="Proteomes" id="UP000578449">
    <property type="component" value="Unassembled WGS sequence"/>
</dbReference>
<dbReference type="AlphaFoldDB" id="A0A840NYS5"/>
<keyword evidence="2 3" id="KW-0143">Chaperone</keyword>
<comment type="similarity">
    <text evidence="1 3 4">Belongs to the GrpE family.</text>
</comment>
<name>A0A840NYS5_9ACTN</name>
<dbReference type="GO" id="GO:0051082">
    <property type="term" value="F:unfolded protein binding"/>
    <property type="evidence" value="ECO:0007669"/>
    <property type="project" value="TreeGrafter"/>
</dbReference>
<dbReference type="InterPro" id="IPR009012">
    <property type="entry name" value="GrpE_head"/>
</dbReference>
<dbReference type="GO" id="GO:0005737">
    <property type="term" value="C:cytoplasm"/>
    <property type="evidence" value="ECO:0007669"/>
    <property type="project" value="UniProtKB-SubCell"/>
</dbReference>
<dbReference type="Gene3D" id="2.30.22.10">
    <property type="entry name" value="Head domain of nucleotide exchange factor GrpE"/>
    <property type="match status" value="1"/>
</dbReference>
<protein>
    <recommendedName>
        <fullName evidence="3">Protein GrpE</fullName>
    </recommendedName>
    <alternativeName>
        <fullName evidence="3">HSP-70 cofactor</fullName>
    </alternativeName>
</protein>
<dbReference type="GO" id="GO:0000774">
    <property type="term" value="F:adenyl-nucleotide exchange factor activity"/>
    <property type="evidence" value="ECO:0007669"/>
    <property type="project" value="InterPro"/>
</dbReference>
<dbReference type="CDD" id="cd00446">
    <property type="entry name" value="GrpE"/>
    <property type="match status" value="1"/>
</dbReference>
<organism evidence="7 8">
    <name type="scientific">Thermocatellispora tengchongensis</name>
    <dbReference type="NCBI Taxonomy" id="1073253"/>
    <lineage>
        <taxon>Bacteria</taxon>
        <taxon>Bacillati</taxon>
        <taxon>Actinomycetota</taxon>
        <taxon>Actinomycetes</taxon>
        <taxon>Streptosporangiales</taxon>
        <taxon>Streptosporangiaceae</taxon>
        <taxon>Thermocatellispora</taxon>
    </lineage>
</organism>
<feature type="coiled-coil region" evidence="5">
    <location>
        <begin position="31"/>
        <end position="65"/>
    </location>
</feature>
<dbReference type="Pfam" id="PF01025">
    <property type="entry name" value="GrpE"/>
    <property type="match status" value="1"/>
</dbReference>
<evidence type="ECO:0000256" key="6">
    <source>
        <dbReference type="SAM" id="MobiDB-lite"/>
    </source>
</evidence>
<comment type="subunit">
    <text evidence="3">Homodimer.</text>
</comment>
<accession>A0A840NYS5</accession>
<comment type="caution">
    <text evidence="7">The sequence shown here is derived from an EMBL/GenBank/DDBJ whole genome shotgun (WGS) entry which is preliminary data.</text>
</comment>
<evidence type="ECO:0000256" key="2">
    <source>
        <dbReference type="ARBA" id="ARBA00023186"/>
    </source>
</evidence>
<dbReference type="EMBL" id="JACHGN010000003">
    <property type="protein sequence ID" value="MBB5131919.1"/>
    <property type="molecule type" value="Genomic_DNA"/>
</dbReference>
<dbReference type="SUPFAM" id="SSF51064">
    <property type="entry name" value="Head domain of nucleotide exchange factor GrpE"/>
    <property type="match status" value="1"/>
</dbReference>